<keyword evidence="3" id="KW-1185">Reference proteome</keyword>
<dbReference type="Proteomes" id="UP001054857">
    <property type="component" value="Unassembled WGS sequence"/>
</dbReference>
<dbReference type="EMBL" id="BMAR01000014">
    <property type="protein sequence ID" value="GFR46579.1"/>
    <property type="molecule type" value="Genomic_DNA"/>
</dbReference>
<dbReference type="AlphaFoldDB" id="A0AAD3HM84"/>
<name>A0AAD3HM84_9CHLO</name>
<evidence type="ECO:0000313" key="3">
    <source>
        <dbReference type="Proteomes" id="UP001054857"/>
    </source>
</evidence>
<accession>A0AAD3HM84</accession>
<feature type="region of interest" description="Disordered" evidence="1">
    <location>
        <begin position="1"/>
        <end position="54"/>
    </location>
</feature>
<evidence type="ECO:0000313" key="2">
    <source>
        <dbReference type="EMBL" id="GFR46579.1"/>
    </source>
</evidence>
<evidence type="ECO:0000256" key="1">
    <source>
        <dbReference type="SAM" id="MobiDB-lite"/>
    </source>
</evidence>
<feature type="region of interest" description="Disordered" evidence="1">
    <location>
        <begin position="73"/>
        <end position="94"/>
    </location>
</feature>
<comment type="caution">
    <text evidence="2">The sequence shown here is derived from an EMBL/GenBank/DDBJ whole genome shotgun (WGS) entry which is preliminary data.</text>
</comment>
<protein>
    <submittedName>
        <fullName evidence="2">Uncharacterized protein</fullName>
    </submittedName>
</protein>
<gene>
    <name evidence="2" type="ORF">Agub_g8178</name>
</gene>
<proteinExistence type="predicted"/>
<feature type="compositionally biased region" description="Gly residues" evidence="1">
    <location>
        <begin position="79"/>
        <end position="89"/>
    </location>
</feature>
<organism evidence="2 3">
    <name type="scientific">Astrephomene gubernaculifera</name>
    <dbReference type="NCBI Taxonomy" id="47775"/>
    <lineage>
        <taxon>Eukaryota</taxon>
        <taxon>Viridiplantae</taxon>
        <taxon>Chlorophyta</taxon>
        <taxon>core chlorophytes</taxon>
        <taxon>Chlorophyceae</taxon>
        <taxon>CS clade</taxon>
        <taxon>Chlamydomonadales</taxon>
        <taxon>Astrephomenaceae</taxon>
        <taxon>Astrephomene</taxon>
    </lineage>
</organism>
<sequence length="128" mass="13032">MRTLPLPVPVTPGSPSRLPPAPSALPPSSRSSSRNRQPVLNSDRSFPMSRHTEPCAVTRGDVAGRLQQAEGWAAAHPAGAGGRVAGAGGTTPELLAAPPPVPSVRQRCWGDLAAPGSRGGGGYCRQPG</sequence>
<feature type="compositionally biased region" description="Pro residues" evidence="1">
    <location>
        <begin position="1"/>
        <end position="25"/>
    </location>
</feature>
<feature type="compositionally biased region" description="Polar residues" evidence="1">
    <location>
        <begin position="34"/>
        <end position="44"/>
    </location>
</feature>
<reference evidence="2 3" key="1">
    <citation type="journal article" date="2021" name="Sci. Rep.">
        <title>Genome sequencing of the multicellular alga Astrephomene provides insights into convergent evolution of germ-soma differentiation.</title>
        <authorList>
            <person name="Yamashita S."/>
            <person name="Yamamoto K."/>
            <person name="Matsuzaki R."/>
            <person name="Suzuki S."/>
            <person name="Yamaguchi H."/>
            <person name="Hirooka S."/>
            <person name="Minakuchi Y."/>
            <person name="Miyagishima S."/>
            <person name="Kawachi M."/>
            <person name="Toyoda A."/>
            <person name="Nozaki H."/>
        </authorList>
    </citation>
    <scope>NUCLEOTIDE SEQUENCE [LARGE SCALE GENOMIC DNA]</scope>
    <source>
        <strain evidence="2 3">NIES-4017</strain>
    </source>
</reference>